<evidence type="ECO:0000256" key="8">
    <source>
        <dbReference type="ARBA" id="ARBA00022848"/>
    </source>
</evidence>
<evidence type="ECO:0000256" key="11">
    <source>
        <dbReference type="ARBA" id="ARBA00023033"/>
    </source>
</evidence>
<dbReference type="GO" id="GO:0016705">
    <property type="term" value="F:oxidoreductase activity, acting on paired donors, with incorporation or reduction of molecular oxygen"/>
    <property type="evidence" value="ECO:0007669"/>
    <property type="project" value="InterPro"/>
</dbReference>
<dbReference type="OrthoDB" id="2789670at2759"/>
<protein>
    <submittedName>
        <fullName evidence="17">Cytochrome P450 6k1-like</fullName>
    </submittedName>
</protein>
<dbReference type="InterPro" id="IPR002401">
    <property type="entry name" value="Cyt_P450_E_grp-I"/>
</dbReference>
<dbReference type="PRINTS" id="PR00385">
    <property type="entry name" value="P450"/>
</dbReference>
<dbReference type="FunFam" id="1.10.630.10:FF:000042">
    <property type="entry name" value="Cytochrome P450"/>
    <property type="match status" value="1"/>
</dbReference>
<dbReference type="GO" id="GO:0004497">
    <property type="term" value="F:monooxygenase activity"/>
    <property type="evidence" value="ECO:0007669"/>
    <property type="project" value="UniProtKB-KW"/>
</dbReference>
<evidence type="ECO:0000256" key="1">
    <source>
        <dbReference type="ARBA" id="ARBA00001971"/>
    </source>
</evidence>
<evidence type="ECO:0000256" key="3">
    <source>
        <dbReference type="ARBA" id="ARBA00004406"/>
    </source>
</evidence>
<keyword evidence="8" id="KW-0492">Microsome</keyword>
<comment type="cofactor">
    <cofactor evidence="1 13">
        <name>heme</name>
        <dbReference type="ChEBI" id="CHEBI:30413"/>
    </cofactor>
</comment>
<dbReference type="Gene3D" id="1.10.630.10">
    <property type="entry name" value="Cytochrome P450"/>
    <property type="match status" value="1"/>
</dbReference>
<dbReference type="PANTHER" id="PTHR24292:SF45">
    <property type="entry name" value="CYTOCHROME P450 6G1-RELATED"/>
    <property type="match status" value="1"/>
</dbReference>
<evidence type="ECO:0000256" key="5">
    <source>
        <dbReference type="ARBA" id="ARBA00022617"/>
    </source>
</evidence>
<dbReference type="InterPro" id="IPR036396">
    <property type="entry name" value="Cyt_P450_sf"/>
</dbReference>
<dbReference type="PRINTS" id="PR00463">
    <property type="entry name" value="EP450I"/>
</dbReference>
<dbReference type="InterPro" id="IPR001128">
    <property type="entry name" value="Cyt_P450"/>
</dbReference>
<keyword evidence="7" id="KW-0256">Endoplasmic reticulum</keyword>
<dbReference type="GO" id="GO:0020037">
    <property type="term" value="F:heme binding"/>
    <property type="evidence" value="ECO:0007669"/>
    <property type="project" value="InterPro"/>
</dbReference>
<evidence type="ECO:0000256" key="2">
    <source>
        <dbReference type="ARBA" id="ARBA00004174"/>
    </source>
</evidence>
<keyword evidence="10 13" id="KW-0408">Iron</keyword>
<keyword evidence="11 14" id="KW-0503">Monooxygenase</keyword>
<dbReference type="PANTHER" id="PTHR24292">
    <property type="entry name" value="CYTOCHROME P450"/>
    <property type="match status" value="1"/>
</dbReference>
<dbReference type="SUPFAM" id="SSF48264">
    <property type="entry name" value="Cytochrome P450"/>
    <property type="match status" value="1"/>
</dbReference>
<name>A0A6J1R796_9HYME</name>
<dbReference type="Pfam" id="PF00067">
    <property type="entry name" value="p450"/>
    <property type="match status" value="1"/>
</dbReference>
<reference evidence="17" key="1">
    <citation type="submission" date="2025-08" db="UniProtKB">
        <authorList>
            <consortium name="RefSeq"/>
        </authorList>
    </citation>
    <scope>IDENTIFICATION</scope>
    <source>
        <tissue evidence="17">Whole body</tissue>
    </source>
</reference>
<evidence type="ECO:0000256" key="10">
    <source>
        <dbReference type="ARBA" id="ARBA00023004"/>
    </source>
</evidence>
<feature type="transmembrane region" description="Helical" evidence="15">
    <location>
        <begin position="6"/>
        <end position="30"/>
    </location>
</feature>
<gene>
    <name evidence="17" type="primary">LOC112465397</name>
</gene>
<dbReference type="RefSeq" id="XP_024888695.1">
    <property type="nucleotide sequence ID" value="XM_025032927.1"/>
</dbReference>
<evidence type="ECO:0000256" key="6">
    <source>
        <dbReference type="ARBA" id="ARBA00022723"/>
    </source>
</evidence>
<evidence type="ECO:0000313" key="17">
    <source>
        <dbReference type="RefSeq" id="XP_024888695.1"/>
    </source>
</evidence>
<comment type="similarity">
    <text evidence="4 14">Belongs to the cytochrome P450 family.</text>
</comment>
<dbReference type="GeneID" id="112465397"/>
<evidence type="ECO:0000256" key="9">
    <source>
        <dbReference type="ARBA" id="ARBA00023002"/>
    </source>
</evidence>
<proteinExistence type="inferred from homology"/>
<evidence type="ECO:0000256" key="4">
    <source>
        <dbReference type="ARBA" id="ARBA00010617"/>
    </source>
</evidence>
<keyword evidence="5 13" id="KW-0349">Heme</keyword>
<dbReference type="GO" id="GO:0005506">
    <property type="term" value="F:iron ion binding"/>
    <property type="evidence" value="ECO:0007669"/>
    <property type="project" value="InterPro"/>
</dbReference>
<dbReference type="PROSITE" id="PS00086">
    <property type="entry name" value="CYTOCHROME_P450"/>
    <property type="match status" value="1"/>
</dbReference>
<comment type="subcellular location">
    <subcellularLocation>
        <location evidence="3">Endoplasmic reticulum membrane</location>
        <topology evidence="3">Peripheral membrane protein</topology>
    </subcellularLocation>
    <subcellularLocation>
        <location evidence="2">Microsome membrane</location>
        <topology evidence="2">Peripheral membrane protein</topology>
    </subcellularLocation>
</comment>
<dbReference type="InterPro" id="IPR017972">
    <property type="entry name" value="Cyt_P450_CS"/>
</dbReference>
<evidence type="ECO:0000256" key="7">
    <source>
        <dbReference type="ARBA" id="ARBA00022824"/>
    </source>
</evidence>
<keyword evidence="6 13" id="KW-0479">Metal-binding</keyword>
<feature type="non-terminal residue" evidence="17">
    <location>
        <position position="523"/>
    </location>
</feature>
<organism evidence="16 17">
    <name type="scientific">Temnothorax curvispinosus</name>
    <dbReference type="NCBI Taxonomy" id="300111"/>
    <lineage>
        <taxon>Eukaryota</taxon>
        <taxon>Metazoa</taxon>
        <taxon>Ecdysozoa</taxon>
        <taxon>Arthropoda</taxon>
        <taxon>Hexapoda</taxon>
        <taxon>Insecta</taxon>
        <taxon>Pterygota</taxon>
        <taxon>Neoptera</taxon>
        <taxon>Endopterygota</taxon>
        <taxon>Hymenoptera</taxon>
        <taxon>Apocrita</taxon>
        <taxon>Aculeata</taxon>
        <taxon>Formicoidea</taxon>
        <taxon>Formicidae</taxon>
        <taxon>Myrmicinae</taxon>
        <taxon>Temnothorax</taxon>
    </lineage>
</organism>
<keyword evidence="15" id="KW-1133">Transmembrane helix</keyword>
<keyword evidence="15" id="KW-0812">Transmembrane</keyword>
<dbReference type="GO" id="GO:0005789">
    <property type="term" value="C:endoplasmic reticulum membrane"/>
    <property type="evidence" value="ECO:0007669"/>
    <property type="project" value="UniProtKB-SubCell"/>
</dbReference>
<dbReference type="Proteomes" id="UP000504618">
    <property type="component" value="Unplaced"/>
</dbReference>
<keyword evidence="12 15" id="KW-0472">Membrane</keyword>
<accession>A0A6J1R796</accession>
<feature type="binding site" description="axial binding residue" evidence="13">
    <location>
        <position position="461"/>
    </location>
    <ligand>
        <name>heme</name>
        <dbReference type="ChEBI" id="CHEBI:30413"/>
    </ligand>
    <ligandPart>
        <name>Fe</name>
        <dbReference type="ChEBI" id="CHEBI:18248"/>
    </ligandPart>
</feature>
<dbReference type="InterPro" id="IPR050476">
    <property type="entry name" value="Insect_CytP450_Detox"/>
</dbReference>
<dbReference type="AlphaFoldDB" id="A0A6J1R796"/>
<sequence length="523" mass="62193">MALITKYWILDGIIILITLIVIAYNAYLYITRNFKYWEKRGVLQIPPTPFFGNFKECLFLKKSPSYFLKELYERKKDVPYIGFYIFNKPFLLLRDRKVIRHVLTADSNFDNRYSSADPKDRIGYANLFFTREDHFKWKDKIMQFFFNDDVQMYAFDLMLKCGKHLDEYLDSLELNGNGQIIDVMDVSTKFTMDVIWSIAFGRDDVNTFQNPDSDYSRHAKTMLENNYRRTWKMLAIFFLPNLTRFLKLKVFGKKTTDFMRKIFWETMLDRYKRHYKRYDLIDILVDIKWNDPLKWRYIENFRLGHVEEDDLLAQAASFFLFGFETISTTVAFALYELALQPKIQNTLRNKILQVLKKSKGRVTHTMVWSFPYLDMVVSETLRMYPPLGFLNYMAKKNYEVPEHNLVIEEGTPVFVSLLGLHYDSNNFRNPNIFDPERFNETNKRNIPEDVYIPFGRGERFCMAEKFGLVQTRLALFKILSKYKVTRCEKTSIPVRIDPRGPMTVPLNNVLYLKVQKINPLGTC</sequence>
<keyword evidence="16" id="KW-1185">Reference proteome</keyword>
<evidence type="ECO:0000313" key="16">
    <source>
        <dbReference type="Proteomes" id="UP000504618"/>
    </source>
</evidence>
<evidence type="ECO:0000256" key="15">
    <source>
        <dbReference type="SAM" id="Phobius"/>
    </source>
</evidence>
<evidence type="ECO:0000256" key="13">
    <source>
        <dbReference type="PIRSR" id="PIRSR602401-1"/>
    </source>
</evidence>
<evidence type="ECO:0000256" key="12">
    <source>
        <dbReference type="ARBA" id="ARBA00023136"/>
    </source>
</evidence>
<keyword evidence="9 14" id="KW-0560">Oxidoreductase</keyword>
<evidence type="ECO:0000256" key="14">
    <source>
        <dbReference type="RuleBase" id="RU000461"/>
    </source>
</evidence>
<dbReference type="CDD" id="cd11056">
    <property type="entry name" value="CYP6-like"/>
    <property type="match status" value="1"/>
</dbReference>